<protein>
    <submittedName>
        <fullName evidence="2">Uncharacterized protein</fullName>
    </submittedName>
</protein>
<gene>
    <name evidence="2" type="ORF">ACFQ1E_16120</name>
</gene>
<name>A0ABW3H8V2_9SPHN</name>
<accession>A0ABW3H8V2</accession>
<dbReference type="EMBL" id="JBHTJG010000009">
    <property type="protein sequence ID" value="MFD0947870.1"/>
    <property type="molecule type" value="Genomic_DNA"/>
</dbReference>
<evidence type="ECO:0000256" key="1">
    <source>
        <dbReference type="SAM" id="SignalP"/>
    </source>
</evidence>
<evidence type="ECO:0000313" key="3">
    <source>
        <dbReference type="Proteomes" id="UP001596977"/>
    </source>
</evidence>
<keyword evidence="1" id="KW-0732">Signal</keyword>
<comment type="caution">
    <text evidence="2">The sequence shown here is derived from an EMBL/GenBank/DDBJ whole genome shotgun (WGS) entry which is preliminary data.</text>
</comment>
<dbReference type="RefSeq" id="WP_264945627.1">
    <property type="nucleotide sequence ID" value="NZ_JAPDRA010000009.1"/>
</dbReference>
<proteinExistence type="predicted"/>
<feature type="signal peptide" evidence="1">
    <location>
        <begin position="1"/>
        <end position="20"/>
    </location>
</feature>
<evidence type="ECO:0000313" key="2">
    <source>
        <dbReference type="EMBL" id="MFD0947870.1"/>
    </source>
</evidence>
<feature type="chain" id="PRO_5047226498" evidence="1">
    <location>
        <begin position="21"/>
        <end position="234"/>
    </location>
</feature>
<organism evidence="2 3">
    <name type="scientific">Sphingomonas canadensis</name>
    <dbReference type="NCBI Taxonomy" id="1219257"/>
    <lineage>
        <taxon>Bacteria</taxon>
        <taxon>Pseudomonadati</taxon>
        <taxon>Pseudomonadota</taxon>
        <taxon>Alphaproteobacteria</taxon>
        <taxon>Sphingomonadales</taxon>
        <taxon>Sphingomonadaceae</taxon>
        <taxon>Sphingomonas</taxon>
    </lineage>
</organism>
<reference evidence="3" key="1">
    <citation type="journal article" date="2019" name="Int. J. Syst. Evol. Microbiol.">
        <title>The Global Catalogue of Microorganisms (GCM) 10K type strain sequencing project: providing services to taxonomists for standard genome sequencing and annotation.</title>
        <authorList>
            <consortium name="The Broad Institute Genomics Platform"/>
            <consortium name="The Broad Institute Genome Sequencing Center for Infectious Disease"/>
            <person name="Wu L."/>
            <person name="Ma J."/>
        </authorList>
    </citation>
    <scope>NUCLEOTIDE SEQUENCE [LARGE SCALE GENOMIC DNA]</scope>
    <source>
        <strain evidence="3">CCUG 62982</strain>
    </source>
</reference>
<sequence>MTGFGILLAAALSAPAPLPAQEAADPCAAPESYAHWLAIERKPSRPGGTLSITPTRGLSYVWEDEPAACTGDWQVSHPKMVTVAADRRSLIISKKAKPGTVVTISYLARGQRRSAQIRIVSKDAIVLTGTRTQTAMEGCPNAQPVGELEFRDDGGFSVTFEPFETYRDYWGRFTFDPASGTVEMTTSGGNFVPPDLKLKGKATLDAGGRLVLSGVHLGTRNGAPPPEQGCTYIF</sequence>
<keyword evidence="3" id="KW-1185">Reference proteome</keyword>
<dbReference type="Proteomes" id="UP001596977">
    <property type="component" value="Unassembled WGS sequence"/>
</dbReference>